<evidence type="ECO:0000313" key="3">
    <source>
        <dbReference type="Proteomes" id="UP000316079"/>
    </source>
</evidence>
<dbReference type="EMBL" id="SRMA01026909">
    <property type="protein sequence ID" value="TRY65515.1"/>
    <property type="molecule type" value="Genomic_DNA"/>
</dbReference>
<dbReference type="SUPFAM" id="SSF56436">
    <property type="entry name" value="C-type lectin-like"/>
    <property type="match status" value="2"/>
</dbReference>
<evidence type="ECO:0000313" key="2">
    <source>
        <dbReference type="EMBL" id="TRY65515.1"/>
    </source>
</evidence>
<evidence type="ECO:0000259" key="1">
    <source>
        <dbReference type="PROSITE" id="PS50041"/>
    </source>
</evidence>
<dbReference type="PANTHER" id="PTHR45784">
    <property type="entry name" value="C-TYPE LECTIN DOMAIN FAMILY 20 MEMBER A-RELATED"/>
    <property type="match status" value="1"/>
</dbReference>
<dbReference type="InterPro" id="IPR016186">
    <property type="entry name" value="C-type_lectin-like/link_sf"/>
</dbReference>
<dbReference type="InterPro" id="IPR001304">
    <property type="entry name" value="C-type_lectin-like"/>
</dbReference>
<dbReference type="Gene3D" id="3.10.100.10">
    <property type="entry name" value="Mannose-Binding Protein A, subunit A"/>
    <property type="match status" value="2"/>
</dbReference>
<dbReference type="PANTHER" id="PTHR45784:SF3">
    <property type="entry name" value="C-TYPE LECTIN DOMAIN FAMILY 4 MEMBER K-LIKE-RELATED"/>
    <property type="match status" value="1"/>
</dbReference>
<dbReference type="Pfam" id="PF00059">
    <property type="entry name" value="Lectin_C"/>
    <property type="match status" value="2"/>
</dbReference>
<dbReference type="Proteomes" id="UP000316079">
    <property type="component" value="Unassembled WGS sequence"/>
</dbReference>
<dbReference type="InterPro" id="IPR016187">
    <property type="entry name" value="CTDL_fold"/>
</dbReference>
<feature type="domain" description="C-type lectin" evidence="1">
    <location>
        <begin position="99"/>
        <end position="206"/>
    </location>
</feature>
<comment type="caution">
    <text evidence="2">The sequence shown here is derived from an EMBL/GenBank/DDBJ whole genome shotgun (WGS) entry which is preliminary data.</text>
</comment>
<dbReference type="PROSITE" id="PS50041">
    <property type="entry name" value="C_TYPE_LECTIN_2"/>
    <property type="match status" value="2"/>
</dbReference>
<dbReference type="SMART" id="SM00034">
    <property type="entry name" value="CLECT"/>
    <property type="match status" value="1"/>
</dbReference>
<feature type="domain" description="C-type lectin" evidence="1">
    <location>
        <begin position="1"/>
        <end position="92"/>
    </location>
</feature>
<name>A0A553NJA7_9TELE</name>
<sequence>MEMGSLGDWKELDQVFNTVNSNGIEAFWIGLRRKLTQDWRWSGNSSWLVHRETIDWGIGEPTLQLGENCAVMDSNGKIRDTFCNTQREFICYRNQSSFSEGDEFIFVTSLNSWSDAQKYCQLFYTDLASVSSAADALRIQILVPEGRLCYIGLFKDDFVWEDQSSSSFRNWEPAQPDGSGECACLMSWNRMMDDRWCGDSRPFLCQYEVTFKKVIRLQLQSNKELNDPDITTSLLQQMKQKLVSLGLSKEMDLRWRYQKNGNVLLTQNN</sequence>
<gene>
    <name evidence="2" type="ORF">DNTS_021737</name>
</gene>
<accession>A0A553NJA7</accession>
<dbReference type="STRING" id="623744.A0A553NJA7"/>
<protein>
    <recommendedName>
        <fullName evidence="1">C-type lectin domain-containing protein</fullName>
    </recommendedName>
</protein>
<dbReference type="AlphaFoldDB" id="A0A553NJA7"/>
<organism evidence="2 3">
    <name type="scientific">Danionella cerebrum</name>
    <dbReference type="NCBI Taxonomy" id="2873325"/>
    <lineage>
        <taxon>Eukaryota</taxon>
        <taxon>Metazoa</taxon>
        <taxon>Chordata</taxon>
        <taxon>Craniata</taxon>
        <taxon>Vertebrata</taxon>
        <taxon>Euteleostomi</taxon>
        <taxon>Actinopterygii</taxon>
        <taxon>Neopterygii</taxon>
        <taxon>Teleostei</taxon>
        <taxon>Ostariophysi</taxon>
        <taxon>Cypriniformes</taxon>
        <taxon>Danionidae</taxon>
        <taxon>Danioninae</taxon>
        <taxon>Danionella</taxon>
    </lineage>
</organism>
<dbReference type="OrthoDB" id="6369810at2759"/>
<reference evidence="2 3" key="1">
    <citation type="journal article" date="2019" name="Sci. Data">
        <title>Hybrid genome assembly and annotation of Danionella translucida.</title>
        <authorList>
            <person name="Kadobianskyi M."/>
            <person name="Schulze L."/>
            <person name="Schuelke M."/>
            <person name="Judkewitz B."/>
        </authorList>
    </citation>
    <scope>NUCLEOTIDE SEQUENCE [LARGE SCALE GENOMIC DNA]</scope>
    <source>
        <strain evidence="2 3">Bolton</strain>
    </source>
</reference>
<dbReference type="CDD" id="cd00037">
    <property type="entry name" value="CLECT"/>
    <property type="match status" value="1"/>
</dbReference>
<keyword evidence="3" id="KW-1185">Reference proteome</keyword>
<proteinExistence type="predicted"/>